<accession>A0A1M5K6A4</accession>
<evidence type="ECO:0000259" key="1">
    <source>
        <dbReference type="Pfam" id="PF01261"/>
    </source>
</evidence>
<dbReference type="AlphaFoldDB" id="A0A1M5K6A4"/>
<dbReference type="STRING" id="570519.SAMN04488116_1406"/>
<dbReference type="SUPFAM" id="SSF51658">
    <property type="entry name" value="Xylose isomerase-like"/>
    <property type="match status" value="1"/>
</dbReference>
<name>A0A1M5K6A4_9FLAO</name>
<dbReference type="InterPro" id="IPR013022">
    <property type="entry name" value="Xyl_isomerase-like_TIM-brl"/>
</dbReference>
<dbReference type="RefSeq" id="WP_073177732.1">
    <property type="nucleotide sequence ID" value="NZ_FQWL01000002.1"/>
</dbReference>
<dbReference type="PANTHER" id="PTHR12110">
    <property type="entry name" value="HYDROXYPYRUVATE ISOMERASE"/>
    <property type="match status" value="1"/>
</dbReference>
<dbReference type="Proteomes" id="UP000184532">
    <property type="component" value="Unassembled WGS sequence"/>
</dbReference>
<dbReference type="GO" id="GO:0016853">
    <property type="term" value="F:isomerase activity"/>
    <property type="evidence" value="ECO:0007669"/>
    <property type="project" value="UniProtKB-KW"/>
</dbReference>
<keyword evidence="2" id="KW-0413">Isomerase</keyword>
<proteinExistence type="predicted"/>
<protein>
    <submittedName>
        <fullName evidence="2">Sugar phosphate isomerase/epimerase</fullName>
    </submittedName>
</protein>
<sequence>MKRRIFLERFAWGGFALSAAPLITYGRTTMKEENNIMSSDLKLSLAQWSLHRQFENGNLNAVDFASISNDTFGINAVEYVNGFYKKSGNDERFWTNMKERADRAGVQSLLIMVDEEGDLGAANDKERIKAVENHYKWVNAAKILGCHSIRVNAFGASDRNTFKSAMVDGMGRLADYAAKENINIIIENHGLYSSDAKLVTQIIQEVDTPNVGTLPDFGNWCRSAKWGSTQGDCEKAYDIYQGVSEFLPFAKGVSAKSYNFDDQGQHASIDYYKMLKMVKDAGYDGYIGIEYEGDGPEHEGIRLTKALIEKVWSTLD</sequence>
<dbReference type="PANTHER" id="PTHR12110:SF53">
    <property type="entry name" value="BLR5974 PROTEIN"/>
    <property type="match status" value="1"/>
</dbReference>
<dbReference type="InterPro" id="IPR050312">
    <property type="entry name" value="IolE/XylAMocC-like"/>
</dbReference>
<reference evidence="3" key="1">
    <citation type="submission" date="2016-11" db="EMBL/GenBank/DDBJ databases">
        <authorList>
            <person name="Varghese N."/>
            <person name="Submissions S."/>
        </authorList>
    </citation>
    <scope>NUCLEOTIDE SEQUENCE [LARGE SCALE GENOMIC DNA]</scope>
    <source>
        <strain evidence="3">DSM 22638</strain>
    </source>
</reference>
<evidence type="ECO:0000313" key="2">
    <source>
        <dbReference type="EMBL" id="SHG48315.1"/>
    </source>
</evidence>
<keyword evidence="3" id="KW-1185">Reference proteome</keyword>
<evidence type="ECO:0000313" key="3">
    <source>
        <dbReference type="Proteomes" id="UP000184532"/>
    </source>
</evidence>
<dbReference type="EMBL" id="FQWL01000002">
    <property type="protein sequence ID" value="SHG48315.1"/>
    <property type="molecule type" value="Genomic_DNA"/>
</dbReference>
<gene>
    <name evidence="2" type="ORF">SAMN04488116_1406</name>
</gene>
<feature type="domain" description="Xylose isomerase-like TIM barrel" evidence="1">
    <location>
        <begin position="72"/>
        <end position="303"/>
    </location>
</feature>
<organism evidence="2 3">
    <name type="scientific">Flagellimonas flava</name>
    <dbReference type="NCBI Taxonomy" id="570519"/>
    <lineage>
        <taxon>Bacteria</taxon>
        <taxon>Pseudomonadati</taxon>
        <taxon>Bacteroidota</taxon>
        <taxon>Flavobacteriia</taxon>
        <taxon>Flavobacteriales</taxon>
        <taxon>Flavobacteriaceae</taxon>
        <taxon>Flagellimonas</taxon>
    </lineage>
</organism>
<dbReference type="Gene3D" id="3.20.20.150">
    <property type="entry name" value="Divalent-metal-dependent TIM barrel enzymes"/>
    <property type="match status" value="1"/>
</dbReference>
<dbReference type="InterPro" id="IPR036237">
    <property type="entry name" value="Xyl_isomerase-like_sf"/>
</dbReference>
<dbReference type="Pfam" id="PF01261">
    <property type="entry name" value="AP_endonuc_2"/>
    <property type="match status" value="1"/>
</dbReference>